<name>A0A0V0GD91_TRIDM</name>
<dbReference type="AlphaFoldDB" id="A0A0V0GD91"/>
<protein>
    <submittedName>
        <fullName evidence="2">Uncharacterized protein</fullName>
    </submittedName>
</protein>
<dbReference type="InterPro" id="IPR015943">
    <property type="entry name" value="WD40/YVTN_repeat-like_dom_sf"/>
</dbReference>
<dbReference type="PANTHER" id="PTHR44499:SF1">
    <property type="entry name" value="JOUBERIN"/>
    <property type="match status" value="1"/>
</dbReference>
<organism evidence="2">
    <name type="scientific">Triatoma dimidiata</name>
    <name type="common">Kissing bug</name>
    <name type="synonym">Meccus dimidiatus</name>
    <dbReference type="NCBI Taxonomy" id="72491"/>
    <lineage>
        <taxon>Eukaryota</taxon>
        <taxon>Metazoa</taxon>
        <taxon>Ecdysozoa</taxon>
        <taxon>Arthropoda</taxon>
        <taxon>Hexapoda</taxon>
        <taxon>Insecta</taxon>
        <taxon>Pterygota</taxon>
        <taxon>Neoptera</taxon>
        <taxon>Paraneoptera</taxon>
        <taxon>Hemiptera</taxon>
        <taxon>Heteroptera</taxon>
        <taxon>Panheteroptera</taxon>
        <taxon>Cimicomorpha</taxon>
        <taxon>Reduviidae</taxon>
        <taxon>Triatominae</taxon>
        <taxon>Triatoma</taxon>
    </lineage>
</organism>
<dbReference type="InterPro" id="IPR011047">
    <property type="entry name" value="Quinoprotein_ADH-like_sf"/>
</dbReference>
<dbReference type="InterPro" id="IPR052803">
    <property type="entry name" value="Cilium-Associated_Jouberin"/>
</dbReference>
<sequence>LEFEREIMLREVKGKSINKLIIHSGKKRMLVHTRDSVLRMVDIATGSVVQWFRGGLNNRLRCDSCLCGCGSRIFATCEDGSTCCWDAHTGQMIALYTRLQSNNGAASIDFHPRDHYMAVTSHSSLGTASLSIVKHDRDSNGKEVGIVYVEPAHQDLDASSPSLSSSLSGSRPSLLRDTPYSSPTATSPEGRKSRRKDFGIFKALLGRKKNKKGETDNSNYQASELESNDNISQKKDRKLTPTLPINGQDSRDHRLTDIIKRMDKILTAISSNRPI</sequence>
<evidence type="ECO:0000256" key="1">
    <source>
        <dbReference type="SAM" id="MobiDB-lite"/>
    </source>
</evidence>
<proteinExistence type="predicted"/>
<dbReference type="PANTHER" id="PTHR44499">
    <property type="entry name" value="JOUBERIN"/>
    <property type="match status" value="1"/>
</dbReference>
<feature type="region of interest" description="Disordered" evidence="1">
    <location>
        <begin position="156"/>
        <end position="197"/>
    </location>
</feature>
<dbReference type="Gene3D" id="2.130.10.10">
    <property type="entry name" value="YVTN repeat-like/Quinoprotein amine dehydrogenase"/>
    <property type="match status" value="1"/>
</dbReference>
<dbReference type="EMBL" id="GECL01000834">
    <property type="protein sequence ID" value="JAP05290.1"/>
    <property type="molecule type" value="Transcribed_RNA"/>
</dbReference>
<evidence type="ECO:0000313" key="2">
    <source>
        <dbReference type="EMBL" id="JAP05290.1"/>
    </source>
</evidence>
<feature type="non-terminal residue" evidence="2">
    <location>
        <position position="1"/>
    </location>
</feature>
<feature type="compositionally biased region" description="Low complexity" evidence="1">
    <location>
        <begin position="159"/>
        <end position="176"/>
    </location>
</feature>
<accession>A0A0V0GD91</accession>
<dbReference type="GO" id="GO:0036064">
    <property type="term" value="C:ciliary basal body"/>
    <property type="evidence" value="ECO:0007669"/>
    <property type="project" value="TreeGrafter"/>
</dbReference>
<dbReference type="GO" id="GO:0044458">
    <property type="term" value="P:motile cilium assembly"/>
    <property type="evidence" value="ECO:0007669"/>
    <property type="project" value="TreeGrafter"/>
</dbReference>
<feature type="compositionally biased region" description="Polar residues" evidence="1">
    <location>
        <begin position="216"/>
        <end position="231"/>
    </location>
</feature>
<reference evidence="2" key="1">
    <citation type="journal article" date="2018" name="J. Proteomics">
        <title>Exploring the molecular complexity of Triatoma dimidiata sialome.</title>
        <authorList>
            <person name="Santiago P.B."/>
            <person name="de Araujo C.N."/>
            <person name="Charneau S."/>
            <person name="Bastos I.M.D."/>
            <person name="Assumpcao T.C.F."/>
            <person name="Queiroz R.M.L."/>
            <person name="Praca Y.R."/>
            <person name="Cordeiro T.M."/>
            <person name="Garcia C.H.S."/>
            <person name="da Silva I.G."/>
            <person name="Raiol T."/>
            <person name="Motta F.N."/>
            <person name="de Araujo Oliveira J.V."/>
            <person name="de Sousa M.V."/>
            <person name="Ribeiro J.M.C."/>
            <person name="de Santana J.M."/>
        </authorList>
    </citation>
    <scope>NUCLEOTIDE SEQUENCE</scope>
    <source>
        <strain evidence="2">Santander</strain>
        <tissue evidence="2">Salivary glands</tissue>
    </source>
</reference>
<dbReference type="SUPFAM" id="SSF50998">
    <property type="entry name" value="Quinoprotein alcohol dehydrogenase-like"/>
    <property type="match status" value="1"/>
</dbReference>
<feature type="region of interest" description="Disordered" evidence="1">
    <location>
        <begin position="209"/>
        <end position="251"/>
    </location>
</feature>